<dbReference type="Proteomes" id="UP001501591">
    <property type="component" value="Unassembled WGS sequence"/>
</dbReference>
<evidence type="ECO:0000256" key="1">
    <source>
        <dbReference type="ARBA" id="ARBA00004418"/>
    </source>
</evidence>
<dbReference type="PANTHER" id="PTHR30024">
    <property type="entry name" value="ALIPHATIC SULFONATES-BINDING PROTEIN-RELATED"/>
    <property type="match status" value="1"/>
</dbReference>
<keyword evidence="7" id="KW-1185">Reference proteome</keyword>
<organism evidence="6 7">
    <name type="scientific">Microbacterium soli</name>
    <dbReference type="NCBI Taxonomy" id="446075"/>
    <lineage>
        <taxon>Bacteria</taxon>
        <taxon>Bacillati</taxon>
        <taxon>Actinomycetota</taxon>
        <taxon>Actinomycetes</taxon>
        <taxon>Micrococcales</taxon>
        <taxon>Microbacteriaceae</taxon>
        <taxon>Microbacterium</taxon>
    </lineage>
</organism>
<dbReference type="Gene3D" id="3.40.190.10">
    <property type="entry name" value="Periplasmic binding protein-like II"/>
    <property type="match status" value="2"/>
</dbReference>
<evidence type="ECO:0000256" key="2">
    <source>
        <dbReference type="ARBA" id="ARBA00010742"/>
    </source>
</evidence>
<proteinExistence type="inferred from homology"/>
<dbReference type="PROSITE" id="PS51257">
    <property type="entry name" value="PROKAR_LIPOPROTEIN"/>
    <property type="match status" value="1"/>
</dbReference>
<evidence type="ECO:0000256" key="4">
    <source>
        <dbReference type="SAM" id="SignalP"/>
    </source>
</evidence>
<feature type="signal peptide" evidence="4">
    <location>
        <begin position="1"/>
        <end position="24"/>
    </location>
</feature>
<comment type="similarity">
    <text evidence="2">Belongs to the bacterial solute-binding protein SsuA/TauA family.</text>
</comment>
<dbReference type="RefSeq" id="WP_344820119.1">
    <property type="nucleotide sequence ID" value="NZ_BAABCP010000002.1"/>
</dbReference>
<name>A0ABP7NIK4_9MICO</name>
<evidence type="ECO:0000313" key="6">
    <source>
        <dbReference type="EMBL" id="GAA3946825.1"/>
    </source>
</evidence>
<reference evidence="7" key="1">
    <citation type="journal article" date="2019" name="Int. J. Syst. Evol. Microbiol.">
        <title>The Global Catalogue of Microorganisms (GCM) 10K type strain sequencing project: providing services to taxonomists for standard genome sequencing and annotation.</title>
        <authorList>
            <consortium name="The Broad Institute Genomics Platform"/>
            <consortium name="The Broad Institute Genome Sequencing Center for Infectious Disease"/>
            <person name="Wu L."/>
            <person name="Ma J."/>
        </authorList>
    </citation>
    <scope>NUCLEOTIDE SEQUENCE [LARGE SCALE GENOMIC DNA]</scope>
    <source>
        <strain evidence="7">JCM 17024</strain>
    </source>
</reference>
<feature type="domain" description="SsuA/THI5-like" evidence="5">
    <location>
        <begin position="64"/>
        <end position="266"/>
    </location>
</feature>
<accession>A0ABP7NIK4</accession>
<comment type="subcellular location">
    <subcellularLocation>
        <location evidence="1">Periplasm</location>
    </subcellularLocation>
</comment>
<dbReference type="Pfam" id="PF09084">
    <property type="entry name" value="NMT1"/>
    <property type="match status" value="1"/>
</dbReference>
<dbReference type="EMBL" id="BAABCP010000002">
    <property type="protein sequence ID" value="GAA3946825.1"/>
    <property type="molecule type" value="Genomic_DNA"/>
</dbReference>
<dbReference type="SUPFAM" id="SSF53850">
    <property type="entry name" value="Periplasmic binding protein-like II"/>
    <property type="match status" value="1"/>
</dbReference>
<evidence type="ECO:0000313" key="7">
    <source>
        <dbReference type="Proteomes" id="UP001501591"/>
    </source>
</evidence>
<keyword evidence="3 4" id="KW-0732">Signal</keyword>
<feature type="chain" id="PRO_5046145384" evidence="4">
    <location>
        <begin position="25"/>
        <end position="354"/>
    </location>
</feature>
<evidence type="ECO:0000256" key="3">
    <source>
        <dbReference type="ARBA" id="ARBA00022729"/>
    </source>
</evidence>
<dbReference type="InterPro" id="IPR015168">
    <property type="entry name" value="SsuA/THI5"/>
</dbReference>
<evidence type="ECO:0000259" key="5">
    <source>
        <dbReference type="Pfam" id="PF09084"/>
    </source>
</evidence>
<protein>
    <submittedName>
        <fullName evidence="6">ABC transporter substrate-binding protein</fullName>
    </submittedName>
</protein>
<comment type="caution">
    <text evidence="6">The sequence shown here is derived from an EMBL/GenBank/DDBJ whole genome shotgun (WGS) entry which is preliminary data.</text>
</comment>
<sequence length="354" mass="37848">MRITFGRGLTAAVFTIGLSLVATACSGPTPAPVDEGDDPGETFAPVTIRLALPTSVTSFSNSDIAVARELGYFDELGLTVETTNLKAGGDAVKGVVSGSFDIGGASIEPVINAYVTGANLNIIASYADRLVVDMVTSKSITDPAELAGKNLGVQEIGSFREVMTRMVLESVDLSQSDVSYVPTNADAIVSGLVAGQIQSGILQPEQLISAEEKDPDLHSLVNLFQIEPKYFYGTYFASQDWLKENPDAAVRFTQALTKAHRTMYDDEAKVVPVIAEETGFSEDIITQAWTVYMEDIEAFAKNEGLDQENIDYTLQRMDELGTLRPGATTDVSGLVDRGPITKAVENLGSIDGRS</sequence>
<dbReference type="PANTHER" id="PTHR30024:SF47">
    <property type="entry name" value="TAURINE-BINDING PERIPLASMIC PROTEIN"/>
    <property type="match status" value="1"/>
</dbReference>
<gene>
    <name evidence="6" type="ORF">GCM10022383_25820</name>
</gene>